<comment type="subcellular location">
    <subcellularLocation>
        <location evidence="1">Endoplasmic reticulum lumen</location>
    </subcellularLocation>
</comment>
<dbReference type="InterPro" id="IPR016024">
    <property type="entry name" value="ARM-type_fold"/>
</dbReference>
<evidence type="ECO:0000256" key="2">
    <source>
        <dbReference type="ARBA" id="ARBA00010588"/>
    </source>
</evidence>
<evidence type="ECO:0000256" key="10">
    <source>
        <dbReference type="ARBA" id="ARBA00037748"/>
    </source>
</evidence>
<keyword evidence="14" id="KW-1185">Reference proteome</keyword>
<dbReference type="Ensembl" id="ENSONIT00000014608.2">
    <property type="protein sequence ID" value="ENSONIP00000014597.1"/>
    <property type="gene ID" value="ENSONIG00000011591.2"/>
</dbReference>
<dbReference type="STRING" id="8128.ENSONIP00000014597"/>
<keyword evidence="11" id="KW-0812">Transmembrane</keyword>
<evidence type="ECO:0000259" key="12">
    <source>
        <dbReference type="Pfam" id="PF08609"/>
    </source>
</evidence>
<feature type="domain" description="Nucleotide exchange factor Fes1" evidence="12">
    <location>
        <begin position="192"/>
        <end position="265"/>
    </location>
</feature>
<dbReference type="InterPro" id="IPR050693">
    <property type="entry name" value="Hsp70_NEF-Inhibitors"/>
</dbReference>
<dbReference type="PANTHER" id="PTHR19316:SF35">
    <property type="entry name" value="NUCLEOTIDE EXCHANGE FACTOR SIL1"/>
    <property type="match status" value="1"/>
</dbReference>
<dbReference type="Proteomes" id="UP000005207">
    <property type="component" value="Linkage group LG2"/>
</dbReference>
<dbReference type="GO" id="GO:0005788">
    <property type="term" value="C:endoplasmic reticulum lumen"/>
    <property type="evidence" value="ECO:0007669"/>
    <property type="project" value="UniProtKB-SubCell"/>
</dbReference>
<dbReference type="OMA" id="FQPTHEW"/>
<reference evidence="13" key="3">
    <citation type="submission" date="2025-09" db="UniProtKB">
        <authorList>
            <consortium name="Ensembl"/>
        </authorList>
    </citation>
    <scope>IDENTIFICATION</scope>
</reference>
<accession>I3K0F2</accession>
<name>I3K0F2_ORENI</name>
<dbReference type="AlphaFoldDB" id="I3K0F2"/>
<keyword evidence="5" id="KW-0732">Signal</keyword>
<dbReference type="FunCoup" id="I3K0F2">
    <property type="interactions" value="881"/>
</dbReference>
<dbReference type="CTD" id="64374"/>
<sequence>MRVDGKAAEAFGCLRELSVPGSGQVKAAIASLLFHCCFNVAGTVTMKLIPFHTGGVSFILAVLLVLHYCHIASILGHKSGGDLIVVENTEHEAVNGEQEEVAVDDVEDDEGDLDVVQPSEQWQTLKPGQAVPQGSHVRLNLQTGEREVRLGEEQLKYWTEEHREEEELRSSFNPDELKRAMKKIKEDWKLASKDTEQKDSVASKFRTMEELKKDMAQLDLLLETDVQIMKRLLEQFNSSNSTTEQRLSILTELEYLVHQVDNAQTLCSMGGLQFILEGLNSSDFRLQESSAFVLGSALASNPAVQVEAVENGALQTLLTTLATAQQLRVKKKVLFAVASLLRHFPYAQRHFLTHGGLQVLSELFRTDDSGVLRTRIVTMLYDMITEKELIFQGGLDPVLDASHDERRRQYSKVSLQEELLEKGWCTLVPQLLESSENDYREKALQALLAMAPVCLDQYRSDGSLQASLHSLKQEYQEMIQSEIILGEENSYFEEIVELIDALQVKMK</sequence>
<protein>
    <recommendedName>
        <fullName evidence="3">Nucleotide exchange factor SIL1</fullName>
    </recommendedName>
</protein>
<dbReference type="SUPFAM" id="SSF48371">
    <property type="entry name" value="ARM repeat"/>
    <property type="match status" value="1"/>
</dbReference>
<dbReference type="InterPro" id="IPR013918">
    <property type="entry name" value="Nucleotide_exch_fac_Fes1"/>
</dbReference>
<dbReference type="GO" id="GO:0000774">
    <property type="term" value="F:adenyl-nucleotide exchange factor activity"/>
    <property type="evidence" value="ECO:0007669"/>
    <property type="project" value="TreeGrafter"/>
</dbReference>
<organism evidence="13 14">
    <name type="scientific">Oreochromis niloticus</name>
    <name type="common">Nile tilapia</name>
    <name type="synonym">Tilapia nilotica</name>
    <dbReference type="NCBI Taxonomy" id="8128"/>
    <lineage>
        <taxon>Eukaryota</taxon>
        <taxon>Metazoa</taxon>
        <taxon>Chordata</taxon>
        <taxon>Craniata</taxon>
        <taxon>Vertebrata</taxon>
        <taxon>Euteleostomi</taxon>
        <taxon>Actinopterygii</taxon>
        <taxon>Neopterygii</taxon>
        <taxon>Teleostei</taxon>
        <taxon>Neoteleostei</taxon>
        <taxon>Acanthomorphata</taxon>
        <taxon>Ovalentaria</taxon>
        <taxon>Cichlomorphae</taxon>
        <taxon>Cichliformes</taxon>
        <taxon>Cichlidae</taxon>
        <taxon>African cichlids</taxon>
        <taxon>Pseudocrenilabrinae</taxon>
        <taxon>Oreochromini</taxon>
        <taxon>Oreochromis</taxon>
    </lineage>
</organism>
<proteinExistence type="inferred from homology"/>
<dbReference type="GO" id="GO:0048741">
    <property type="term" value="P:skeletal muscle fiber development"/>
    <property type="evidence" value="ECO:0007669"/>
    <property type="project" value="Ensembl"/>
</dbReference>
<keyword evidence="9" id="KW-0325">Glycoprotein</keyword>
<evidence type="ECO:0000313" key="13">
    <source>
        <dbReference type="Ensembl" id="ENSONIP00000014597.1"/>
    </source>
</evidence>
<dbReference type="FunFam" id="1.25.10.10:FF:000148">
    <property type="entry name" value="SIL1 nucleotide exchange factor"/>
    <property type="match status" value="1"/>
</dbReference>
<evidence type="ECO:0000256" key="1">
    <source>
        <dbReference type="ARBA" id="ARBA00004319"/>
    </source>
</evidence>
<dbReference type="InParanoid" id="I3K0F2"/>
<feature type="transmembrane region" description="Helical" evidence="11">
    <location>
        <begin position="49"/>
        <end position="69"/>
    </location>
</feature>
<evidence type="ECO:0000256" key="9">
    <source>
        <dbReference type="ARBA" id="ARBA00023180"/>
    </source>
</evidence>
<dbReference type="RefSeq" id="XP_005458941.1">
    <property type="nucleotide sequence ID" value="XM_005458884.4"/>
</dbReference>
<evidence type="ECO:0000256" key="8">
    <source>
        <dbReference type="ARBA" id="ARBA00023010"/>
    </source>
</evidence>
<evidence type="ECO:0000256" key="5">
    <source>
        <dbReference type="ARBA" id="ARBA00022729"/>
    </source>
</evidence>
<keyword evidence="4" id="KW-0813">Transport</keyword>
<evidence type="ECO:0000313" key="14">
    <source>
        <dbReference type="Proteomes" id="UP000005207"/>
    </source>
</evidence>
<dbReference type="GO" id="GO:0015031">
    <property type="term" value="P:protein transport"/>
    <property type="evidence" value="ECO:0007669"/>
    <property type="project" value="UniProtKB-KW"/>
</dbReference>
<dbReference type="eggNOG" id="KOG2160">
    <property type="taxonomic scope" value="Eukaryota"/>
</dbReference>
<dbReference type="PANTHER" id="PTHR19316">
    <property type="entry name" value="PROTEIN FOLDING REGULATOR"/>
    <property type="match status" value="1"/>
</dbReference>
<dbReference type="Gene3D" id="1.25.10.10">
    <property type="entry name" value="Leucine-rich Repeat Variant"/>
    <property type="match status" value="1"/>
</dbReference>
<comment type="similarity">
    <text evidence="2">Belongs to the SIL1 family.</text>
</comment>
<dbReference type="InterPro" id="IPR011989">
    <property type="entry name" value="ARM-like"/>
</dbReference>
<keyword evidence="6" id="KW-0256">Endoplasmic reticulum</keyword>
<dbReference type="GeneID" id="100691567"/>
<gene>
    <name evidence="13" type="primary">sil1</name>
</gene>
<keyword evidence="11" id="KW-1133">Transmembrane helix</keyword>
<dbReference type="GO" id="GO:0001654">
    <property type="term" value="P:eye development"/>
    <property type="evidence" value="ECO:0007669"/>
    <property type="project" value="Ensembl"/>
</dbReference>
<keyword evidence="8" id="KW-0811">Translocation</keyword>
<evidence type="ECO:0000256" key="4">
    <source>
        <dbReference type="ARBA" id="ARBA00022448"/>
    </source>
</evidence>
<dbReference type="HOGENOM" id="CLU_046547_1_0_1"/>
<evidence type="ECO:0000256" key="7">
    <source>
        <dbReference type="ARBA" id="ARBA00022927"/>
    </source>
</evidence>
<evidence type="ECO:0000256" key="11">
    <source>
        <dbReference type="SAM" id="Phobius"/>
    </source>
</evidence>
<dbReference type="Pfam" id="PF08609">
    <property type="entry name" value="Fes1"/>
    <property type="match status" value="1"/>
</dbReference>
<dbReference type="GeneTree" id="ENSGT00940000153909"/>
<keyword evidence="7" id="KW-0653">Protein transport</keyword>
<reference evidence="13" key="2">
    <citation type="submission" date="2025-08" db="UniProtKB">
        <authorList>
            <consortium name="Ensembl"/>
        </authorList>
    </citation>
    <scope>IDENTIFICATION</scope>
</reference>
<reference evidence="14" key="1">
    <citation type="submission" date="2012-01" db="EMBL/GenBank/DDBJ databases">
        <title>The Genome Sequence of Oreochromis niloticus (Nile Tilapia).</title>
        <authorList>
            <consortium name="Broad Institute Genome Assembly Team"/>
            <consortium name="Broad Institute Sequencing Platform"/>
            <person name="Di Palma F."/>
            <person name="Johnson J."/>
            <person name="Lander E.S."/>
            <person name="Lindblad-Toh K."/>
        </authorList>
    </citation>
    <scope>NUCLEOTIDE SEQUENCE [LARGE SCALE GENOMIC DNA]</scope>
</reference>
<evidence type="ECO:0000256" key="6">
    <source>
        <dbReference type="ARBA" id="ARBA00022824"/>
    </source>
</evidence>
<dbReference type="OrthoDB" id="448649at2759"/>
<evidence type="ECO:0000256" key="3">
    <source>
        <dbReference type="ARBA" id="ARBA00015352"/>
    </source>
</evidence>
<comment type="function">
    <text evidence="10">Required for protein translocation and folding in the endoplasmic reticulum (ER). Functions as a nucleotide exchange factor for the ER lumenal chaperone HSPA5.</text>
</comment>
<keyword evidence="11" id="KW-0472">Membrane</keyword>